<dbReference type="Gene3D" id="1.10.287.310">
    <property type="match status" value="1"/>
</dbReference>
<keyword evidence="3 4" id="KW-0687">Ribonucleoprotein</keyword>
<dbReference type="Pfam" id="PF00831">
    <property type="entry name" value="Ribosomal_L29"/>
    <property type="match status" value="1"/>
</dbReference>
<proteinExistence type="inferred from homology"/>
<evidence type="ECO:0000256" key="4">
    <source>
        <dbReference type="HAMAP-Rule" id="MF_00374"/>
    </source>
</evidence>
<dbReference type="GO" id="GO:0009507">
    <property type="term" value="C:chloroplast"/>
    <property type="evidence" value="ECO:0007669"/>
    <property type="project" value="UniProtKB-SubCell"/>
</dbReference>
<organism evidence="5">
    <name type="scientific">Sheathia arcuata</name>
    <dbReference type="NCBI Taxonomy" id="340433"/>
    <lineage>
        <taxon>Eukaryota</taxon>
        <taxon>Rhodophyta</taxon>
        <taxon>Florideophyceae</taxon>
        <taxon>Nemaliophycidae</taxon>
        <taxon>Batrachospermales</taxon>
        <taxon>Batrachospermaceae</taxon>
        <taxon>Sheathia</taxon>
    </lineage>
</organism>
<dbReference type="SUPFAM" id="SSF46561">
    <property type="entry name" value="Ribosomal protein L29 (L29p)"/>
    <property type="match status" value="1"/>
</dbReference>
<comment type="similarity">
    <text evidence="1 4">Belongs to the universal ribosomal protein uL29 family.</text>
</comment>
<dbReference type="EMBL" id="KY033529">
    <property type="protein sequence ID" value="ART65446.1"/>
    <property type="molecule type" value="Genomic_DNA"/>
</dbReference>
<sequence>MKLLTSNEIISLDHKQIQEEILNIKKILLDFRMKQATRQTVKSHLFKLYKRQLAKLLTIEHLKNIK</sequence>
<dbReference type="GeneID" id="33350884"/>
<name>A0A3G1I920_9FLOR</name>
<dbReference type="AlphaFoldDB" id="A0A3G1I920"/>
<dbReference type="GO" id="GO:0005840">
    <property type="term" value="C:ribosome"/>
    <property type="evidence" value="ECO:0007669"/>
    <property type="project" value="UniProtKB-KW"/>
</dbReference>
<evidence type="ECO:0000313" key="5">
    <source>
        <dbReference type="EMBL" id="ART65446.1"/>
    </source>
</evidence>
<evidence type="ECO:0000256" key="2">
    <source>
        <dbReference type="ARBA" id="ARBA00022980"/>
    </source>
</evidence>
<dbReference type="RefSeq" id="YP_009390082.1">
    <property type="nucleotide sequence ID" value="NC_035231.1"/>
</dbReference>
<dbReference type="PROSITE" id="PS00579">
    <property type="entry name" value="RIBOSOMAL_L29"/>
    <property type="match status" value="1"/>
</dbReference>
<accession>A0A3G1I920</accession>
<dbReference type="InterPro" id="IPR001854">
    <property type="entry name" value="Ribosomal_uL29"/>
</dbReference>
<geneLocation type="chloroplast" evidence="5"/>
<reference evidence="5" key="1">
    <citation type="journal article" date="2017" name="Sci. Rep.">
        <title>Origin and evolutionary history of freshwater Rhodophyta: further insights based on phylogenomic evidence.</title>
        <authorList>
            <person name="Nan F."/>
            <person name="Feng J."/>
            <person name="Lv J."/>
            <person name="Liu Q."/>
            <person name="Fang K."/>
            <person name="Gong C."/>
            <person name="Xie S."/>
        </authorList>
    </citation>
    <scope>NUCLEOTIDE SEQUENCE</scope>
</reference>
<dbReference type="GO" id="GO:1990904">
    <property type="term" value="C:ribonucleoprotein complex"/>
    <property type="evidence" value="ECO:0007669"/>
    <property type="project" value="UniProtKB-KW"/>
</dbReference>
<dbReference type="InterPro" id="IPR018254">
    <property type="entry name" value="Ribosomal_uL29_CS"/>
</dbReference>
<dbReference type="GO" id="GO:0006412">
    <property type="term" value="P:translation"/>
    <property type="evidence" value="ECO:0007669"/>
    <property type="project" value="UniProtKB-UniRule"/>
</dbReference>
<evidence type="ECO:0000256" key="3">
    <source>
        <dbReference type="ARBA" id="ARBA00023274"/>
    </source>
</evidence>
<dbReference type="GO" id="GO:0003735">
    <property type="term" value="F:structural constituent of ribosome"/>
    <property type="evidence" value="ECO:0007669"/>
    <property type="project" value="InterPro"/>
</dbReference>
<dbReference type="HAMAP" id="MF_00374">
    <property type="entry name" value="Ribosomal_uL29"/>
    <property type="match status" value="1"/>
</dbReference>
<evidence type="ECO:0000256" key="1">
    <source>
        <dbReference type="ARBA" id="ARBA00009254"/>
    </source>
</evidence>
<comment type="subcellular location">
    <subcellularLocation>
        <location evidence="4">Plastid</location>
        <location evidence="4">Chloroplast</location>
    </subcellularLocation>
</comment>
<keyword evidence="5" id="KW-0934">Plastid</keyword>
<keyword evidence="2 4" id="KW-0689">Ribosomal protein</keyword>
<protein>
    <recommendedName>
        <fullName evidence="4">Large ribosomal subunit protein uL29c</fullName>
    </recommendedName>
</protein>
<gene>
    <name evidence="4 5" type="primary">rpl29</name>
</gene>
<dbReference type="InterPro" id="IPR036049">
    <property type="entry name" value="Ribosomal_uL29_sf"/>
</dbReference>
<keyword evidence="5" id="KW-0150">Chloroplast</keyword>
<dbReference type="NCBIfam" id="TIGR00012">
    <property type="entry name" value="L29"/>
    <property type="match status" value="1"/>
</dbReference>